<dbReference type="RefSeq" id="WP_179794159.1">
    <property type="nucleotide sequence ID" value="NZ_BAABHP010000021.1"/>
</dbReference>
<evidence type="ECO:0000256" key="3">
    <source>
        <dbReference type="ARBA" id="ARBA00023163"/>
    </source>
</evidence>
<dbReference type="AlphaFoldDB" id="A0A7Y9J5S8"/>
<gene>
    <name evidence="6" type="ORF">BJ983_002590</name>
</gene>
<comment type="caution">
    <text evidence="6">The sequence shown here is derived from an EMBL/GenBank/DDBJ whole genome shotgun (WGS) entry which is preliminary data.</text>
</comment>
<dbReference type="Gene3D" id="1.10.357.10">
    <property type="entry name" value="Tetracycline Repressor, domain 2"/>
    <property type="match status" value="1"/>
</dbReference>
<keyword evidence="1" id="KW-0805">Transcription regulation</keyword>
<dbReference type="InterPro" id="IPR009057">
    <property type="entry name" value="Homeodomain-like_sf"/>
</dbReference>
<dbReference type="InterPro" id="IPR040611">
    <property type="entry name" value="AlkX_C"/>
</dbReference>
<dbReference type="EMBL" id="JACCBN010000001">
    <property type="protein sequence ID" value="NYD36488.1"/>
    <property type="molecule type" value="Genomic_DNA"/>
</dbReference>
<dbReference type="PANTHER" id="PTHR30055:SF234">
    <property type="entry name" value="HTH-TYPE TRANSCRIPTIONAL REGULATOR BETI"/>
    <property type="match status" value="1"/>
</dbReference>
<evidence type="ECO:0000259" key="5">
    <source>
        <dbReference type="PROSITE" id="PS50977"/>
    </source>
</evidence>
<dbReference type="GO" id="GO:0000976">
    <property type="term" value="F:transcription cis-regulatory region binding"/>
    <property type="evidence" value="ECO:0007669"/>
    <property type="project" value="TreeGrafter"/>
</dbReference>
<dbReference type="SUPFAM" id="SSF46689">
    <property type="entry name" value="Homeodomain-like"/>
    <property type="match status" value="1"/>
</dbReference>
<evidence type="ECO:0000256" key="4">
    <source>
        <dbReference type="PROSITE-ProRule" id="PRU00335"/>
    </source>
</evidence>
<reference evidence="6 7" key="1">
    <citation type="submission" date="2020-07" db="EMBL/GenBank/DDBJ databases">
        <title>Sequencing the genomes of 1000 actinobacteria strains.</title>
        <authorList>
            <person name="Klenk H.-P."/>
        </authorList>
    </citation>
    <scope>NUCLEOTIDE SEQUENCE [LARGE SCALE GENOMIC DNA]</scope>
    <source>
        <strain evidence="6 7">DSM 45772</strain>
    </source>
</reference>
<dbReference type="Pfam" id="PF00440">
    <property type="entry name" value="TetR_N"/>
    <property type="match status" value="1"/>
</dbReference>
<evidence type="ECO:0000256" key="1">
    <source>
        <dbReference type="ARBA" id="ARBA00023015"/>
    </source>
</evidence>
<keyword evidence="3" id="KW-0804">Transcription</keyword>
<evidence type="ECO:0000313" key="7">
    <source>
        <dbReference type="Proteomes" id="UP000535890"/>
    </source>
</evidence>
<dbReference type="InterPro" id="IPR050109">
    <property type="entry name" value="HTH-type_TetR-like_transc_reg"/>
</dbReference>
<organism evidence="6 7">
    <name type="scientific">Actinomycetospora corticicola</name>
    <dbReference type="NCBI Taxonomy" id="663602"/>
    <lineage>
        <taxon>Bacteria</taxon>
        <taxon>Bacillati</taxon>
        <taxon>Actinomycetota</taxon>
        <taxon>Actinomycetes</taxon>
        <taxon>Pseudonocardiales</taxon>
        <taxon>Pseudonocardiaceae</taxon>
        <taxon>Actinomycetospora</taxon>
    </lineage>
</organism>
<evidence type="ECO:0000256" key="2">
    <source>
        <dbReference type="ARBA" id="ARBA00023125"/>
    </source>
</evidence>
<dbReference type="InterPro" id="IPR001647">
    <property type="entry name" value="HTH_TetR"/>
</dbReference>
<feature type="domain" description="HTH tetR-type" evidence="5">
    <location>
        <begin position="13"/>
        <end position="73"/>
    </location>
</feature>
<keyword evidence="2 4" id="KW-0238">DNA-binding</keyword>
<feature type="DNA-binding region" description="H-T-H motif" evidence="4">
    <location>
        <begin position="36"/>
        <end position="55"/>
    </location>
</feature>
<proteinExistence type="predicted"/>
<dbReference type="Pfam" id="PF18556">
    <property type="entry name" value="TetR_C_35"/>
    <property type="match status" value="1"/>
</dbReference>
<dbReference type="PROSITE" id="PS50977">
    <property type="entry name" value="HTH_TETR_2"/>
    <property type="match status" value="1"/>
</dbReference>
<dbReference type="GO" id="GO:0003700">
    <property type="term" value="F:DNA-binding transcription factor activity"/>
    <property type="evidence" value="ECO:0007669"/>
    <property type="project" value="TreeGrafter"/>
</dbReference>
<accession>A0A7Y9J5S8</accession>
<dbReference type="Proteomes" id="UP000535890">
    <property type="component" value="Unassembled WGS sequence"/>
</dbReference>
<protein>
    <submittedName>
        <fullName evidence="6">AcrR family transcriptional regulator</fullName>
    </submittedName>
</protein>
<keyword evidence="7" id="KW-1185">Reference proteome</keyword>
<sequence length="194" mass="20158">MTTGGSFREDTRAELLARLLDAARELTTAQGWSALTMGAVAGRAGISRQHLYNAIGTKRALGDALVARETDAFLDVVCRELRAHPGDLVTGAIAGVGAALDFGSSNDLLKAILTADGGESLLPVVTARPEVVLERGVGVLGAELAAVHGPDPDLPRLADALVRLVISHATQPTGPDLAAVQARWLAEGFLARRP</sequence>
<dbReference type="PANTHER" id="PTHR30055">
    <property type="entry name" value="HTH-TYPE TRANSCRIPTIONAL REGULATOR RUTR"/>
    <property type="match status" value="1"/>
</dbReference>
<evidence type="ECO:0000313" key="6">
    <source>
        <dbReference type="EMBL" id="NYD36488.1"/>
    </source>
</evidence>
<name>A0A7Y9J5S8_9PSEU</name>